<reference evidence="1" key="1">
    <citation type="submission" date="2019-08" db="EMBL/GenBank/DDBJ databases">
        <authorList>
            <person name="Kucharzyk K."/>
            <person name="Murdoch R.W."/>
            <person name="Higgins S."/>
            <person name="Loffler F."/>
        </authorList>
    </citation>
    <scope>NUCLEOTIDE SEQUENCE</scope>
</reference>
<sequence length="178" mass="19229">MSSSKWLIFIFLRLTASLRCSNPFPPTGVFASSPPIILGAMKATTLSASFLSIMEKLRVEPPSTSTLSIPSLPSQSNKYDKSTFESNSGVITTWTLLNPFNSSIFCLSALSVVAMIVFLSESILSTFESGGILKLESTIILVASVPPFLSLVVRDGSSFIMVFTPTIIPETRFLNSCT</sequence>
<dbReference type="EMBL" id="VSSQ01006171">
    <property type="protein sequence ID" value="MPM31774.1"/>
    <property type="molecule type" value="Genomic_DNA"/>
</dbReference>
<dbReference type="AlphaFoldDB" id="A0A644Z0Q5"/>
<protein>
    <submittedName>
        <fullName evidence="1">Uncharacterized protein</fullName>
    </submittedName>
</protein>
<gene>
    <name evidence="1" type="ORF">SDC9_78331</name>
</gene>
<evidence type="ECO:0000313" key="1">
    <source>
        <dbReference type="EMBL" id="MPM31774.1"/>
    </source>
</evidence>
<proteinExistence type="predicted"/>
<organism evidence="1">
    <name type="scientific">bioreactor metagenome</name>
    <dbReference type="NCBI Taxonomy" id="1076179"/>
    <lineage>
        <taxon>unclassified sequences</taxon>
        <taxon>metagenomes</taxon>
        <taxon>ecological metagenomes</taxon>
    </lineage>
</organism>
<comment type="caution">
    <text evidence="1">The sequence shown here is derived from an EMBL/GenBank/DDBJ whole genome shotgun (WGS) entry which is preliminary data.</text>
</comment>
<accession>A0A644Z0Q5</accession>
<name>A0A644Z0Q5_9ZZZZ</name>